<organism evidence="2 3">
    <name type="scientific">Corynebacterium epidermidicanis</name>
    <dbReference type="NCBI Taxonomy" id="1050174"/>
    <lineage>
        <taxon>Bacteria</taxon>
        <taxon>Bacillati</taxon>
        <taxon>Actinomycetota</taxon>
        <taxon>Actinomycetes</taxon>
        <taxon>Mycobacteriales</taxon>
        <taxon>Corynebacteriaceae</taxon>
        <taxon>Corynebacterium</taxon>
    </lineage>
</organism>
<proteinExistence type="predicted"/>
<evidence type="ECO:0008006" key="4">
    <source>
        <dbReference type="Google" id="ProtNLM"/>
    </source>
</evidence>
<sequence>MRRKISLMVATCFTTMFLFGCGNDVQTKWIGQVAIKKVSNDRVAVLINPCDAPLMDVRFTATSPSQRFAKLIPLDSPHASPFEMSYSIDPNATDSLPIFTQNIGEFHIYAVAPSADTRTRSVHATREELLALKDGELITGDHQVSNIDKFAHCQTRFNS</sequence>
<dbReference type="RefSeq" id="WP_047239596.1">
    <property type="nucleotide sequence ID" value="NZ_CP011541.1"/>
</dbReference>
<evidence type="ECO:0000313" key="2">
    <source>
        <dbReference type="EMBL" id="AKK02367.1"/>
    </source>
</evidence>
<name>A0A0G3GU24_9CORY</name>
<dbReference type="EMBL" id="CP011541">
    <property type="protein sequence ID" value="AKK02367.1"/>
    <property type="molecule type" value="Genomic_DNA"/>
</dbReference>
<accession>A0A0G3GU24</accession>
<dbReference type="KEGG" id="cei:CEPID_02430"/>
<dbReference type="Proteomes" id="UP000035368">
    <property type="component" value="Chromosome"/>
</dbReference>
<evidence type="ECO:0000313" key="3">
    <source>
        <dbReference type="Proteomes" id="UP000035368"/>
    </source>
</evidence>
<evidence type="ECO:0000256" key="1">
    <source>
        <dbReference type="SAM" id="SignalP"/>
    </source>
</evidence>
<dbReference type="STRING" id="1050174.CEPID_02430"/>
<reference evidence="2 3" key="1">
    <citation type="submission" date="2015-05" db="EMBL/GenBank/DDBJ databases">
        <title>Complete genome sequence of Corynebacterium epidermidicanis DSM 45586, isolated from the skin of a dog suffering from pruritus.</title>
        <authorList>
            <person name="Ruckert C."/>
            <person name="Albersmeier A."/>
            <person name="Winkler A."/>
            <person name="Tauch A."/>
        </authorList>
    </citation>
    <scope>NUCLEOTIDE SEQUENCE [LARGE SCALE GENOMIC DNA]</scope>
    <source>
        <strain evidence="2 3">DSM 45586</strain>
    </source>
</reference>
<gene>
    <name evidence="2" type="ORF">CEPID_02430</name>
</gene>
<keyword evidence="3" id="KW-1185">Reference proteome</keyword>
<keyword evidence="1" id="KW-0732">Signal</keyword>
<feature type="chain" id="PRO_5038631749" description="Lipoprotein" evidence="1">
    <location>
        <begin position="21"/>
        <end position="159"/>
    </location>
</feature>
<dbReference type="PATRIC" id="fig|1050174.4.peg.495"/>
<feature type="signal peptide" evidence="1">
    <location>
        <begin position="1"/>
        <end position="20"/>
    </location>
</feature>
<dbReference type="PROSITE" id="PS51257">
    <property type="entry name" value="PROKAR_LIPOPROTEIN"/>
    <property type="match status" value="1"/>
</dbReference>
<dbReference type="AlphaFoldDB" id="A0A0G3GU24"/>
<protein>
    <recommendedName>
        <fullName evidence="4">Lipoprotein</fullName>
    </recommendedName>
</protein>